<keyword evidence="1" id="KW-0472">Membrane</keyword>
<name>Q1LPX6_CUPMC</name>
<protein>
    <submittedName>
        <fullName evidence="2">Uncharacterized protein</fullName>
    </submittedName>
</protein>
<dbReference type="HOGENOM" id="CLU_2481050_0_0_4"/>
<evidence type="ECO:0000313" key="3">
    <source>
        <dbReference type="Proteomes" id="UP000002429"/>
    </source>
</evidence>
<feature type="transmembrane region" description="Helical" evidence="1">
    <location>
        <begin position="43"/>
        <end position="62"/>
    </location>
</feature>
<keyword evidence="1" id="KW-1133">Transmembrane helix</keyword>
<dbReference type="STRING" id="266264.Rmet_0914"/>
<evidence type="ECO:0000313" key="2">
    <source>
        <dbReference type="EMBL" id="ABF07800.1"/>
    </source>
</evidence>
<dbReference type="Proteomes" id="UP000002429">
    <property type="component" value="Chromosome"/>
</dbReference>
<dbReference type="EMBL" id="CP000352">
    <property type="protein sequence ID" value="ABF07800.1"/>
    <property type="molecule type" value="Genomic_DNA"/>
</dbReference>
<dbReference type="KEGG" id="rme:Rmet_0914"/>
<keyword evidence="3" id="KW-1185">Reference proteome</keyword>
<gene>
    <name evidence="2" type="ordered locus">Rmet_0914</name>
</gene>
<dbReference type="AlphaFoldDB" id="Q1LPX6"/>
<keyword evidence="1" id="KW-0812">Transmembrane</keyword>
<accession>Q1LPX6</accession>
<evidence type="ECO:0000256" key="1">
    <source>
        <dbReference type="SAM" id="Phobius"/>
    </source>
</evidence>
<sequence length="87" mass="9627">MTSRRTKQYRAKQGAVASCAPWKPPGFPPDPVLQETFWRGPGGFLLSLSGFSGPGLIFFLIFPSRRSLPTEITEHLLHELSSSADRP</sequence>
<proteinExistence type="predicted"/>
<organism evidence="2 3">
    <name type="scientific">Cupriavidus metallidurans (strain ATCC 43123 / DSM 2839 / NBRC 102507 / CH34)</name>
    <name type="common">Ralstonia metallidurans</name>
    <dbReference type="NCBI Taxonomy" id="266264"/>
    <lineage>
        <taxon>Bacteria</taxon>
        <taxon>Pseudomonadati</taxon>
        <taxon>Pseudomonadota</taxon>
        <taxon>Betaproteobacteria</taxon>
        <taxon>Burkholderiales</taxon>
        <taxon>Burkholderiaceae</taxon>
        <taxon>Cupriavidus</taxon>
    </lineage>
</organism>
<reference evidence="3" key="1">
    <citation type="journal article" date="2010" name="PLoS ONE">
        <title>The complete genome sequence of Cupriavidus metallidurans strain CH34, a master survivalist in harsh and anthropogenic environments.</title>
        <authorList>
            <person name="Janssen P.J."/>
            <person name="Van Houdt R."/>
            <person name="Moors H."/>
            <person name="Monsieurs P."/>
            <person name="Morin N."/>
            <person name="Michaux A."/>
            <person name="Benotmane M.A."/>
            <person name="Leys N."/>
            <person name="Vallaeys T."/>
            <person name="Lapidus A."/>
            <person name="Monchy S."/>
            <person name="Medigue C."/>
            <person name="Taghavi S."/>
            <person name="McCorkle S."/>
            <person name="Dunn J."/>
            <person name="van der Lelie D."/>
            <person name="Mergeay M."/>
        </authorList>
    </citation>
    <scope>NUCLEOTIDE SEQUENCE [LARGE SCALE GENOMIC DNA]</scope>
    <source>
        <strain evidence="3">ATCC 43123 / DSM 2839 / NBRC 102507 / CH34</strain>
    </source>
</reference>